<dbReference type="EMBL" id="MFAG01000008">
    <property type="protein sequence ID" value="OGD72287.1"/>
    <property type="molecule type" value="Genomic_DNA"/>
</dbReference>
<reference evidence="2 3" key="1">
    <citation type="journal article" date="2016" name="Nat. Commun.">
        <title>Thousands of microbial genomes shed light on interconnected biogeochemical processes in an aquifer system.</title>
        <authorList>
            <person name="Anantharaman K."/>
            <person name="Brown C.T."/>
            <person name="Hug L.A."/>
            <person name="Sharon I."/>
            <person name="Castelle C.J."/>
            <person name="Probst A.J."/>
            <person name="Thomas B.C."/>
            <person name="Singh A."/>
            <person name="Wilkins M.J."/>
            <person name="Karaoz U."/>
            <person name="Brodie E.L."/>
            <person name="Williams K.H."/>
            <person name="Hubbard S.S."/>
            <person name="Banfield J.F."/>
        </authorList>
    </citation>
    <scope>NUCLEOTIDE SEQUENCE [LARGE SCALE GENOMIC DNA]</scope>
</reference>
<feature type="transmembrane region" description="Helical" evidence="1">
    <location>
        <begin position="23"/>
        <end position="41"/>
    </location>
</feature>
<evidence type="ECO:0000313" key="2">
    <source>
        <dbReference type="EMBL" id="OGD72287.1"/>
    </source>
</evidence>
<evidence type="ECO:0008006" key="4">
    <source>
        <dbReference type="Google" id="ProtNLM"/>
    </source>
</evidence>
<proteinExistence type="predicted"/>
<protein>
    <recommendedName>
        <fullName evidence="4">Membrane protein 6-pyruvoyl-tetrahydropterin synthase-related domain-containing protein</fullName>
    </recommendedName>
</protein>
<feature type="transmembrane region" description="Helical" evidence="1">
    <location>
        <begin position="282"/>
        <end position="303"/>
    </location>
</feature>
<dbReference type="AlphaFoldDB" id="A0A1F5EY41"/>
<feature type="transmembrane region" description="Helical" evidence="1">
    <location>
        <begin position="218"/>
        <end position="240"/>
    </location>
</feature>
<keyword evidence="1" id="KW-0812">Transmembrane</keyword>
<organism evidence="2 3">
    <name type="scientific">Candidatus Collierbacteria bacterium RIFCSPHIGHO2_01_FULL_50_25</name>
    <dbReference type="NCBI Taxonomy" id="1817722"/>
    <lineage>
        <taxon>Bacteria</taxon>
        <taxon>Candidatus Collieribacteriota</taxon>
    </lineage>
</organism>
<feature type="transmembrane region" description="Helical" evidence="1">
    <location>
        <begin position="1056"/>
        <end position="1075"/>
    </location>
</feature>
<feature type="transmembrane region" description="Helical" evidence="1">
    <location>
        <begin position="53"/>
        <end position="81"/>
    </location>
</feature>
<keyword evidence="1" id="KW-0472">Membrane</keyword>
<keyword evidence="1" id="KW-1133">Transmembrane helix</keyword>
<gene>
    <name evidence="2" type="ORF">A2703_01025</name>
</gene>
<dbReference type="Proteomes" id="UP000177979">
    <property type="component" value="Unassembled WGS sequence"/>
</dbReference>
<evidence type="ECO:0000256" key="1">
    <source>
        <dbReference type="SAM" id="Phobius"/>
    </source>
</evidence>
<sequence length="1081" mass="122452">MGALFYLLNLATLQYFFTPFETFHSFYAFLPLILLALTHYLEKPSLKNFLCLTLILIFSGSSFYVQTLFVVLLFCVLPILWEFVHHNKFRKKSLVVSINSLVTTILTQTYWLLPVAFFALTNGGVTGQAHINLISSPETYYRNLEFANLKDIALLKGYWFNYLDISTGYKYDYLLLPWRSHLASPIIQTIGYLSFALVLTGIYYALKKKIPYARASLVIFLISGFFLVGGGQLLGGFIPLVSEIFRSPFTKFSVSLSLAYSVFFAIGTIFLLDLFTFLHSELTYYLTLFTVSLALIVFMTPAFTGNLISGSMRISFPDEYQELFLFMQSQDHNTRVANFPQYTFWGWNYYDWGYRGSGFLWFGLPQTLLDRAFDVWDPNSEKYYEKISAALYNENQKEFENDLDRFSINWLIIDRNVIAPSPDIDLGLTKLQKLLDANKAITLEKVFGDSVFLYKTNLYQRVNNFISVSSPSPETRPFESISLRPTKSNETNGQQVTLMAPLTTKPKRLTFPSFSQTESLLPVELAYRKTATGLELKFSPILPEIHVGDQQVNLPSQPNTVEFNLTEFRSGLIIGINDQYFEIQLPDELAVQNTFFPLANTYLPTNKNINLTLYSSTPTFRRDLTGSFSAANPYQCYTDKPNRKIEKILEQGTISLIGIDMVGCLSATIPNASSLNQLISLEFTYWSSTNTPANANITDSSLGGESSPQALVAKERPTFTRIYAKPSFRPLQANLILEANETKNTAEINYRDAVVSYLPQLGEGNFFLNSISSQAFESDSDNLISISIPLLDSSLTQTSTPDHNLFSAQPINCDNFNRGKFDRQVTKDGFLYTATGANSCDQINLKYFPHNTHYALVIDSENLAGLFPTVCLENYTTRRCDVFERLVDGKQMIIQPISNPNESPGYTLHLFNQSFGNLPVRNLIKSVTVAPIPLNFLRNITSVPLVPEPEVESPGQITLRHPAEFLYQATIIKSGSAPLNLFQTNSPYWKALVVSESDLALPTWLLVAKIPHLYFFAKDKTAILPHNDTNLWYNSWDLPPGTHHLVIFYLPQYLEFAGFLLLPLPLIGSLIYLLFHKKSPR</sequence>
<accession>A0A1F5EY41</accession>
<name>A0A1F5EY41_9BACT</name>
<feature type="transmembrane region" description="Helical" evidence="1">
    <location>
        <begin position="186"/>
        <end position="206"/>
    </location>
</feature>
<comment type="caution">
    <text evidence="2">The sequence shown here is derived from an EMBL/GenBank/DDBJ whole genome shotgun (WGS) entry which is preliminary data.</text>
</comment>
<feature type="transmembrane region" description="Helical" evidence="1">
    <location>
        <begin position="93"/>
        <end position="113"/>
    </location>
</feature>
<evidence type="ECO:0000313" key="3">
    <source>
        <dbReference type="Proteomes" id="UP000177979"/>
    </source>
</evidence>
<feature type="transmembrane region" description="Helical" evidence="1">
    <location>
        <begin position="252"/>
        <end position="275"/>
    </location>
</feature>